<gene>
    <name evidence="1" type="ORF">TNCV_3530231</name>
</gene>
<proteinExistence type="predicted"/>
<dbReference type="EMBL" id="BMAU01021136">
    <property type="protein sequence ID" value="GFX91824.1"/>
    <property type="molecule type" value="Genomic_DNA"/>
</dbReference>
<dbReference type="Proteomes" id="UP000887159">
    <property type="component" value="Unassembled WGS sequence"/>
</dbReference>
<keyword evidence="2" id="KW-1185">Reference proteome</keyword>
<reference evidence="1" key="1">
    <citation type="submission" date="2020-08" db="EMBL/GenBank/DDBJ databases">
        <title>Multicomponent nature underlies the extraordinary mechanical properties of spider dragline silk.</title>
        <authorList>
            <person name="Kono N."/>
            <person name="Nakamura H."/>
            <person name="Mori M."/>
            <person name="Yoshida Y."/>
            <person name="Ohtoshi R."/>
            <person name="Malay A.D."/>
            <person name="Moran D.A.P."/>
            <person name="Tomita M."/>
            <person name="Numata K."/>
            <person name="Arakawa K."/>
        </authorList>
    </citation>
    <scope>NUCLEOTIDE SEQUENCE</scope>
</reference>
<sequence length="93" mass="10067">MPTSSVNGVVPRSHCVGSRHVERLTTGKLPKHSVRSHAYANKEIWDQSDYGAADGKTYIRQRVSGTVVILITAAITAGYQDLGEFVRDVIVGA</sequence>
<evidence type="ECO:0000313" key="2">
    <source>
        <dbReference type="Proteomes" id="UP000887159"/>
    </source>
</evidence>
<name>A0A8X6RGI3_TRICX</name>
<dbReference type="AlphaFoldDB" id="A0A8X6RGI3"/>
<comment type="caution">
    <text evidence="1">The sequence shown here is derived from an EMBL/GenBank/DDBJ whole genome shotgun (WGS) entry which is preliminary data.</text>
</comment>
<organism evidence="1 2">
    <name type="scientific">Trichonephila clavipes</name>
    <name type="common">Golden silk orbweaver</name>
    <name type="synonym">Nephila clavipes</name>
    <dbReference type="NCBI Taxonomy" id="2585209"/>
    <lineage>
        <taxon>Eukaryota</taxon>
        <taxon>Metazoa</taxon>
        <taxon>Ecdysozoa</taxon>
        <taxon>Arthropoda</taxon>
        <taxon>Chelicerata</taxon>
        <taxon>Arachnida</taxon>
        <taxon>Araneae</taxon>
        <taxon>Araneomorphae</taxon>
        <taxon>Entelegynae</taxon>
        <taxon>Araneoidea</taxon>
        <taxon>Nephilidae</taxon>
        <taxon>Trichonephila</taxon>
    </lineage>
</organism>
<protein>
    <submittedName>
        <fullName evidence="1">Uncharacterized protein</fullName>
    </submittedName>
</protein>
<accession>A0A8X6RGI3</accession>
<evidence type="ECO:0000313" key="1">
    <source>
        <dbReference type="EMBL" id="GFX91824.1"/>
    </source>
</evidence>